<evidence type="ECO:0008006" key="4">
    <source>
        <dbReference type="Google" id="ProtNLM"/>
    </source>
</evidence>
<feature type="chain" id="PRO_5035309082" description="Secreted protein" evidence="1">
    <location>
        <begin position="30"/>
        <end position="68"/>
    </location>
</feature>
<keyword evidence="3" id="KW-1185">Reference proteome</keyword>
<name>A0A8J4UC22_CLAMG</name>
<protein>
    <recommendedName>
        <fullName evidence="4">Secreted protein</fullName>
    </recommendedName>
</protein>
<gene>
    <name evidence="2" type="ORF">DAT39_005718</name>
</gene>
<evidence type="ECO:0000256" key="1">
    <source>
        <dbReference type="SAM" id="SignalP"/>
    </source>
</evidence>
<dbReference type="AlphaFoldDB" id="A0A8J4UC22"/>
<reference evidence="2" key="1">
    <citation type="submission" date="2020-07" db="EMBL/GenBank/DDBJ databases">
        <title>Clarias magur genome sequencing, assembly and annotation.</title>
        <authorList>
            <person name="Kushwaha B."/>
            <person name="Kumar R."/>
            <person name="Das P."/>
            <person name="Joshi C.G."/>
            <person name="Kumar D."/>
            <person name="Nagpure N.S."/>
            <person name="Pandey M."/>
            <person name="Agarwal S."/>
            <person name="Srivastava S."/>
            <person name="Singh M."/>
            <person name="Sahoo L."/>
            <person name="Jayasankar P."/>
            <person name="Meher P.K."/>
            <person name="Koringa P.G."/>
            <person name="Iquebal M.A."/>
            <person name="Das S.P."/>
            <person name="Bit A."/>
            <person name="Patnaik S."/>
            <person name="Patel N."/>
            <person name="Shah T.M."/>
            <person name="Hinsu A."/>
            <person name="Jena J.K."/>
        </authorList>
    </citation>
    <scope>NUCLEOTIDE SEQUENCE</scope>
    <source>
        <strain evidence="2">CIFAMagur01</strain>
        <tissue evidence="2">Testis</tissue>
    </source>
</reference>
<feature type="signal peptide" evidence="1">
    <location>
        <begin position="1"/>
        <end position="29"/>
    </location>
</feature>
<evidence type="ECO:0000313" key="2">
    <source>
        <dbReference type="EMBL" id="KAF5904553.1"/>
    </source>
</evidence>
<dbReference type="EMBL" id="QNUK01000055">
    <property type="protein sequence ID" value="KAF5904553.1"/>
    <property type="molecule type" value="Genomic_DNA"/>
</dbReference>
<evidence type="ECO:0000313" key="3">
    <source>
        <dbReference type="Proteomes" id="UP000727407"/>
    </source>
</evidence>
<dbReference type="Proteomes" id="UP000727407">
    <property type="component" value="Unassembled WGS sequence"/>
</dbReference>
<sequence>MCAVIHNRGCLILLLVVVLNAMSSDMAPAKSVPAGCNSTKGQKHHEVHAAKLSKVLTSDGGRSRGVLE</sequence>
<keyword evidence="1" id="KW-0732">Signal</keyword>
<accession>A0A8J4UC22</accession>
<organism evidence="2 3">
    <name type="scientific">Clarias magur</name>
    <name type="common">Asian catfish</name>
    <name type="synonym">Macropteronotus magur</name>
    <dbReference type="NCBI Taxonomy" id="1594786"/>
    <lineage>
        <taxon>Eukaryota</taxon>
        <taxon>Metazoa</taxon>
        <taxon>Chordata</taxon>
        <taxon>Craniata</taxon>
        <taxon>Vertebrata</taxon>
        <taxon>Euteleostomi</taxon>
        <taxon>Actinopterygii</taxon>
        <taxon>Neopterygii</taxon>
        <taxon>Teleostei</taxon>
        <taxon>Ostariophysi</taxon>
        <taxon>Siluriformes</taxon>
        <taxon>Clariidae</taxon>
        <taxon>Clarias</taxon>
    </lineage>
</organism>
<proteinExistence type="predicted"/>
<comment type="caution">
    <text evidence="2">The sequence shown here is derived from an EMBL/GenBank/DDBJ whole genome shotgun (WGS) entry which is preliminary data.</text>
</comment>